<gene>
    <name evidence="2" type="ORF">Dda_6905</name>
</gene>
<evidence type="ECO:0000313" key="2">
    <source>
        <dbReference type="EMBL" id="KAJ6257993.1"/>
    </source>
</evidence>
<accession>A0AAD6NIM4</accession>
<sequence>MSGLLDAARHLAAGRRCQEQGGVASSPLNGDQFLYRFYQFEDGTPQIAVPGTIASTFAFSASIVEIANTIIAIFRKRTSIIIRVVPGSLRVVLRKETDLFQPGNWYKPVQMGNVGHHQTKNTATAKTQNWPKRWF</sequence>
<feature type="transmembrane region" description="Helical" evidence="1">
    <location>
        <begin position="47"/>
        <end position="74"/>
    </location>
</feature>
<dbReference type="Proteomes" id="UP001221413">
    <property type="component" value="Unassembled WGS sequence"/>
</dbReference>
<evidence type="ECO:0000256" key="1">
    <source>
        <dbReference type="SAM" id="Phobius"/>
    </source>
</evidence>
<protein>
    <submittedName>
        <fullName evidence="2">Uncharacterized protein</fullName>
    </submittedName>
</protein>
<reference evidence="2" key="1">
    <citation type="submission" date="2023-01" db="EMBL/GenBank/DDBJ databases">
        <title>The chitinases involved in constricting ring structure development in the nematode-trapping fungus Drechslerella dactyloides.</title>
        <authorList>
            <person name="Wang R."/>
            <person name="Zhang L."/>
            <person name="Tang P."/>
            <person name="Li S."/>
            <person name="Liang L."/>
        </authorList>
    </citation>
    <scope>NUCLEOTIDE SEQUENCE</scope>
    <source>
        <strain evidence="2">YMF1.00031</strain>
    </source>
</reference>
<proteinExistence type="predicted"/>
<keyword evidence="1" id="KW-1133">Transmembrane helix</keyword>
<keyword evidence="1" id="KW-0472">Membrane</keyword>
<keyword evidence="1" id="KW-0812">Transmembrane</keyword>
<name>A0AAD6NIM4_DREDA</name>
<dbReference type="EMBL" id="JAQGDS010000009">
    <property type="protein sequence ID" value="KAJ6257993.1"/>
    <property type="molecule type" value="Genomic_DNA"/>
</dbReference>
<evidence type="ECO:0000313" key="3">
    <source>
        <dbReference type="Proteomes" id="UP001221413"/>
    </source>
</evidence>
<keyword evidence="3" id="KW-1185">Reference proteome</keyword>
<dbReference type="AlphaFoldDB" id="A0AAD6NIM4"/>
<comment type="caution">
    <text evidence="2">The sequence shown here is derived from an EMBL/GenBank/DDBJ whole genome shotgun (WGS) entry which is preliminary data.</text>
</comment>
<organism evidence="2 3">
    <name type="scientific">Drechslerella dactyloides</name>
    <name type="common">Nematode-trapping fungus</name>
    <name type="synonym">Arthrobotrys dactyloides</name>
    <dbReference type="NCBI Taxonomy" id="74499"/>
    <lineage>
        <taxon>Eukaryota</taxon>
        <taxon>Fungi</taxon>
        <taxon>Dikarya</taxon>
        <taxon>Ascomycota</taxon>
        <taxon>Pezizomycotina</taxon>
        <taxon>Orbiliomycetes</taxon>
        <taxon>Orbiliales</taxon>
        <taxon>Orbiliaceae</taxon>
        <taxon>Drechslerella</taxon>
    </lineage>
</organism>